<evidence type="ECO:0000313" key="8">
    <source>
        <dbReference type="Proteomes" id="UP001596978"/>
    </source>
</evidence>
<dbReference type="InterPro" id="IPR004846">
    <property type="entry name" value="T2SS/T3SS_dom"/>
</dbReference>
<dbReference type="PANTHER" id="PTHR30332:SF24">
    <property type="entry name" value="SECRETIN GSPD-RELATED"/>
    <property type="match status" value="1"/>
</dbReference>
<organism evidence="7 8">
    <name type="scientific">Sungkyunkwania multivorans</name>
    <dbReference type="NCBI Taxonomy" id="1173618"/>
    <lineage>
        <taxon>Bacteria</taxon>
        <taxon>Pseudomonadati</taxon>
        <taxon>Bacteroidota</taxon>
        <taxon>Flavobacteriia</taxon>
        <taxon>Flavobacteriales</taxon>
        <taxon>Flavobacteriaceae</taxon>
        <taxon>Sungkyunkwania</taxon>
    </lineage>
</organism>
<feature type="compositionally biased region" description="Low complexity" evidence="5">
    <location>
        <begin position="400"/>
        <end position="413"/>
    </location>
</feature>
<comment type="caution">
    <text evidence="7">The sequence shown here is derived from an EMBL/GenBank/DDBJ whole genome shotgun (WGS) entry which is preliminary data.</text>
</comment>
<keyword evidence="8" id="KW-1185">Reference proteome</keyword>
<dbReference type="Proteomes" id="UP001596978">
    <property type="component" value="Unassembled WGS sequence"/>
</dbReference>
<evidence type="ECO:0000256" key="3">
    <source>
        <dbReference type="ARBA" id="ARBA00023136"/>
    </source>
</evidence>
<feature type="domain" description="Type II/III secretion system secretin-like" evidence="6">
    <location>
        <begin position="560"/>
        <end position="727"/>
    </location>
</feature>
<gene>
    <name evidence="7" type="ORF">ACFQ1M_08410</name>
</gene>
<dbReference type="Gene3D" id="3.55.50.30">
    <property type="match status" value="1"/>
</dbReference>
<comment type="similarity">
    <text evidence="4">Belongs to the bacterial secretin family.</text>
</comment>
<dbReference type="InterPro" id="IPR050810">
    <property type="entry name" value="Bact_Secretion_Sys_Channel"/>
</dbReference>
<dbReference type="PANTHER" id="PTHR30332">
    <property type="entry name" value="PROBABLE GENERAL SECRETION PATHWAY PROTEIN D"/>
    <property type="match status" value="1"/>
</dbReference>
<reference evidence="8" key="1">
    <citation type="journal article" date="2019" name="Int. J. Syst. Evol. Microbiol.">
        <title>The Global Catalogue of Microorganisms (GCM) 10K type strain sequencing project: providing services to taxonomists for standard genome sequencing and annotation.</title>
        <authorList>
            <consortium name="The Broad Institute Genomics Platform"/>
            <consortium name="The Broad Institute Genome Sequencing Center for Infectious Disease"/>
            <person name="Wu L."/>
            <person name="Ma J."/>
        </authorList>
    </citation>
    <scope>NUCLEOTIDE SEQUENCE [LARGE SCALE GENOMIC DNA]</scope>
    <source>
        <strain evidence="8">CCUG 62952</strain>
    </source>
</reference>
<evidence type="ECO:0000259" key="6">
    <source>
        <dbReference type="Pfam" id="PF00263"/>
    </source>
</evidence>
<dbReference type="Pfam" id="PF00263">
    <property type="entry name" value="Secretin"/>
    <property type="match status" value="1"/>
</dbReference>
<accession>A0ABW3CYQ4</accession>
<evidence type="ECO:0000256" key="4">
    <source>
        <dbReference type="RuleBase" id="RU004003"/>
    </source>
</evidence>
<keyword evidence="2" id="KW-0732">Signal</keyword>
<evidence type="ECO:0000313" key="7">
    <source>
        <dbReference type="EMBL" id="MFD0862230.1"/>
    </source>
</evidence>
<dbReference type="InterPro" id="IPR001775">
    <property type="entry name" value="GspD/PilQ"/>
</dbReference>
<name>A0ABW3CYQ4_9FLAO</name>
<dbReference type="EMBL" id="JBHTJH010000004">
    <property type="protein sequence ID" value="MFD0862230.1"/>
    <property type="molecule type" value="Genomic_DNA"/>
</dbReference>
<feature type="region of interest" description="Disordered" evidence="5">
    <location>
        <begin position="400"/>
        <end position="421"/>
    </location>
</feature>
<keyword evidence="3" id="KW-0472">Membrane</keyword>
<evidence type="ECO:0000256" key="2">
    <source>
        <dbReference type="ARBA" id="ARBA00022729"/>
    </source>
</evidence>
<dbReference type="PRINTS" id="PR00811">
    <property type="entry name" value="BCTERIALGSPD"/>
</dbReference>
<protein>
    <submittedName>
        <fullName evidence="7">Type II secretion system protein GspD</fullName>
    </submittedName>
</protein>
<comment type="subcellular location">
    <subcellularLocation>
        <location evidence="1">Membrane</location>
    </subcellularLocation>
</comment>
<evidence type="ECO:0000256" key="1">
    <source>
        <dbReference type="ARBA" id="ARBA00004370"/>
    </source>
</evidence>
<evidence type="ECO:0000256" key="5">
    <source>
        <dbReference type="SAM" id="MobiDB-lite"/>
    </source>
</evidence>
<sequence length="728" mass="80237">MKRGLLIIVLLLQIGLLTAQDNGRILKIQNKLEVLSVDNAGLTEKLNINIQDATLTNFLIAISKVHKVNMNVAPELQSINIVNNFSNVTVSDLLLFLCKEYALDIDFIGNILSIKKHEAPIEEPKEKEIIANYNSTSDMITLDLKNDLLGRTFRKIMDSTGKNLLFSSGMENERLTIYLKDVPFDKAMENMALSNNLIYSKSRDGFYLFEKEVGVGQNSASATATNNGQRPTRRRSSNFFFKVLDTEEKLLEVDFVNTPIESIINDIGNDLNINIFTATPLSNTGTATFKAKKVTFDELLEKLFENSQIAGGIDTGNNSSTGQRTTNSNGSRFTFKKENNVYYFGTLDQLTVKEVMIIPMMHRSIEILQDPSGGTSRSVGRNLSSSYSGSDFGSTFGTSSNFGNQQGFGNQQNPNRFSNTSTSLNAQRNIANSDNASSILDIVPEELKRGLQISTDFEQNTFVVNGPSQQVKRFEAFVKRIDKPVPVVLIEVMILEISRSATVETGISWGIGDDAVKTKGGLFPTTDFTLGAETVNKVLGGIDGFDSFKVVPEFFAQIKAMEANGNLKIRSTPKLATLNGHRATFSNGSTTYFRITQSFTTGVQNPIISESVNYVPIDAELGLSIKPLVSGDGKVTLDIFVIQSDFNNDRIDDEAPPGIDSREFSSIISVDDQDMVVLGGLEEKVKNDSGTGVPLLARIPVIKWLFSSRKREDSRKKLTVLIKPTVIN</sequence>
<dbReference type="RefSeq" id="WP_386406746.1">
    <property type="nucleotide sequence ID" value="NZ_JBHTJH010000004.1"/>
</dbReference>
<proteinExistence type="inferred from homology"/>